<dbReference type="EMBL" id="CM023481">
    <property type="protein sequence ID" value="KAH6944914.1"/>
    <property type="molecule type" value="Genomic_DNA"/>
</dbReference>
<name>A0ACB7TFU4_HYAAI</name>
<comment type="caution">
    <text evidence="1">The sequence shown here is derived from an EMBL/GenBank/DDBJ whole genome shotgun (WGS) entry which is preliminary data.</text>
</comment>
<reference evidence="1" key="1">
    <citation type="submission" date="2020-05" db="EMBL/GenBank/DDBJ databases">
        <title>Large-scale comparative analyses of tick genomes elucidate their genetic diversity and vector capacities.</title>
        <authorList>
            <person name="Jia N."/>
            <person name="Wang J."/>
            <person name="Shi W."/>
            <person name="Du L."/>
            <person name="Sun Y."/>
            <person name="Zhan W."/>
            <person name="Jiang J."/>
            <person name="Wang Q."/>
            <person name="Zhang B."/>
            <person name="Ji P."/>
            <person name="Sakyi L.B."/>
            <person name="Cui X."/>
            <person name="Yuan T."/>
            <person name="Jiang B."/>
            <person name="Yang W."/>
            <person name="Lam T.T.-Y."/>
            <person name="Chang Q."/>
            <person name="Ding S."/>
            <person name="Wang X."/>
            <person name="Zhu J."/>
            <person name="Ruan X."/>
            <person name="Zhao L."/>
            <person name="Wei J."/>
            <person name="Que T."/>
            <person name="Du C."/>
            <person name="Cheng J."/>
            <person name="Dai P."/>
            <person name="Han X."/>
            <person name="Huang E."/>
            <person name="Gao Y."/>
            <person name="Liu J."/>
            <person name="Shao H."/>
            <person name="Ye R."/>
            <person name="Li L."/>
            <person name="Wei W."/>
            <person name="Wang X."/>
            <person name="Wang C."/>
            <person name="Yang T."/>
            <person name="Huo Q."/>
            <person name="Li W."/>
            <person name="Guo W."/>
            <person name="Chen H."/>
            <person name="Zhou L."/>
            <person name="Ni X."/>
            <person name="Tian J."/>
            <person name="Zhou Y."/>
            <person name="Sheng Y."/>
            <person name="Liu T."/>
            <person name="Pan Y."/>
            <person name="Xia L."/>
            <person name="Li J."/>
            <person name="Zhao F."/>
            <person name="Cao W."/>
        </authorList>
    </citation>
    <scope>NUCLEOTIDE SEQUENCE</scope>
    <source>
        <strain evidence="1">Hyas-2018</strain>
    </source>
</reference>
<evidence type="ECO:0000313" key="1">
    <source>
        <dbReference type="EMBL" id="KAH6944914.1"/>
    </source>
</evidence>
<dbReference type="Proteomes" id="UP000821845">
    <property type="component" value="Chromosome 1"/>
</dbReference>
<organism evidence="1 2">
    <name type="scientific">Hyalomma asiaticum</name>
    <name type="common">Tick</name>
    <dbReference type="NCBI Taxonomy" id="266040"/>
    <lineage>
        <taxon>Eukaryota</taxon>
        <taxon>Metazoa</taxon>
        <taxon>Ecdysozoa</taxon>
        <taxon>Arthropoda</taxon>
        <taxon>Chelicerata</taxon>
        <taxon>Arachnida</taxon>
        <taxon>Acari</taxon>
        <taxon>Parasitiformes</taxon>
        <taxon>Ixodida</taxon>
        <taxon>Ixodoidea</taxon>
        <taxon>Ixodidae</taxon>
        <taxon>Hyalomminae</taxon>
        <taxon>Hyalomma</taxon>
    </lineage>
</organism>
<protein>
    <submittedName>
        <fullName evidence="1">Uncharacterized protein</fullName>
    </submittedName>
</protein>
<keyword evidence="2" id="KW-1185">Reference proteome</keyword>
<evidence type="ECO:0000313" key="2">
    <source>
        <dbReference type="Proteomes" id="UP000821845"/>
    </source>
</evidence>
<accession>A0ACB7TFU4</accession>
<proteinExistence type="predicted"/>
<sequence>MLWNQRENTPEAAASRARLGLEPRPEERAQAAITSRTDGTRSRHSHSSKDRHTWICASERQMCNRSARDPRVLMACCIHNPPEIRDCSTWNILEFHGFELRHKLASNNGLEVTEAALPFIDSNETTTTHCNCYAGF</sequence>
<gene>
    <name evidence="1" type="ORF">HPB50_006203</name>
</gene>